<dbReference type="GO" id="GO:0055070">
    <property type="term" value="P:copper ion homeostasis"/>
    <property type="evidence" value="ECO:0007669"/>
    <property type="project" value="TreeGrafter"/>
</dbReference>
<keyword evidence="8" id="KW-0187">Copper transport</keyword>
<evidence type="ECO:0000256" key="11">
    <source>
        <dbReference type="ARBA" id="ARBA00022967"/>
    </source>
</evidence>
<dbReference type="Gene3D" id="3.40.50.1000">
    <property type="entry name" value="HAD superfamily/HAD-like"/>
    <property type="match status" value="1"/>
</dbReference>
<dbReference type="FunFam" id="2.70.150.10:FF:000002">
    <property type="entry name" value="Copper-transporting ATPase 1, putative"/>
    <property type="match status" value="1"/>
</dbReference>
<evidence type="ECO:0000256" key="4">
    <source>
        <dbReference type="ARBA" id="ARBA00022692"/>
    </source>
</evidence>
<keyword evidence="10" id="KW-0460">Magnesium</keyword>
<dbReference type="SFLD" id="SFLDG00002">
    <property type="entry name" value="C1.7:_P-type_atpase_like"/>
    <property type="match status" value="1"/>
</dbReference>
<dbReference type="Gene3D" id="2.70.150.10">
    <property type="entry name" value="Calcium-transporting ATPase, cytoplasmic transduction domain A"/>
    <property type="match status" value="1"/>
</dbReference>
<dbReference type="PATRIC" id="fig|1397108.4.peg.2884"/>
<dbReference type="OrthoDB" id="9807843at2"/>
<dbReference type="EMBL" id="CP012023">
    <property type="protein sequence ID" value="ALI56767.1"/>
    <property type="molecule type" value="Genomic_DNA"/>
</dbReference>
<dbReference type="InterPro" id="IPR008250">
    <property type="entry name" value="ATPase_P-typ_transduc_dom_A_sf"/>
</dbReference>
<keyword evidence="7 18" id="KW-0547">Nucleotide-binding</keyword>
<keyword evidence="5 18" id="KW-0479">Metal-binding</keyword>
<gene>
    <name evidence="20" type="ORF">IMCC12053_2820</name>
</gene>
<keyword evidence="14" id="KW-0406">Ion transport</keyword>
<dbReference type="AlphaFoldDB" id="A0A0N9ZM32"/>
<dbReference type="PRINTS" id="PR00120">
    <property type="entry name" value="HATPASE"/>
</dbReference>
<evidence type="ECO:0000256" key="9">
    <source>
        <dbReference type="ARBA" id="ARBA00022840"/>
    </source>
</evidence>
<proteinExistence type="inferred from homology"/>
<dbReference type="Pfam" id="PF00702">
    <property type="entry name" value="Hydrolase"/>
    <property type="match status" value="1"/>
</dbReference>
<reference evidence="20 21" key="1">
    <citation type="submission" date="2015-05" db="EMBL/GenBank/DDBJ databases">
        <authorList>
            <person name="Wang D.B."/>
            <person name="Wang M."/>
        </authorList>
    </citation>
    <scope>NUCLEOTIDE SEQUENCE [LARGE SCALE GENOMIC DNA]</scope>
    <source>
        <strain evidence="20 21">IMCC 12053</strain>
    </source>
</reference>
<dbReference type="InterPro" id="IPR006122">
    <property type="entry name" value="HMA_Cu_ion-bd"/>
</dbReference>
<dbReference type="RefSeq" id="WP_062220003.1">
    <property type="nucleotide sequence ID" value="NZ_CP012023.1"/>
</dbReference>
<dbReference type="NCBIfam" id="TIGR01525">
    <property type="entry name" value="ATPase-IB_hvy"/>
    <property type="match status" value="1"/>
</dbReference>
<evidence type="ECO:0000256" key="5">
    <source>
        <dbReference type="ARBA" id="ARBA00022723"/>
    </source>
</evidence>
<dbReference type="SFLD" id="SFLDS00003">
    <property type="entry name" value="Haloacid_Dehalogenase"/>
    <property type="match status" value="1"/>
</dbReference>
<dbReference type="Pfam" id="PF00403">
    <property type="entry name" value="HMA"/>
    <property type="match status" value="2"/>
</dbReference>
<dbReference type="GO" id="GO:0005886">
    <property type="term" value="C:plasma membrane"/>
    <property type="evidence" value="ECO:0007669"/>
    <property type="project" value="UniProtKB-SubCell"/>
</dbReference>
<evidence type="ECO:0000256" key="17">
    <source>
        <dbReference type="ARBA" id="ARBA00047424"/>
    </source>
</evidence>
<feature type="transmembrane region" description="Helical" evidence="18">
    <location>
        <begin position="755"/>
        <end position="774"/>
    </location>
</feature>
<evidence type="ECO:0000256" key="14">
    <source>
        <dbReference type="ARBA" id="ARBA00023065"/>
    </source>
</evidence>
<dbReference type="GO" id="GO:0043682">
    <property type="term" value="F:P-type divalent copper transporter activity"/>
    <property type="evidence" value="ECO:0007669"/>
    <property type="project" value="UniProtKB-EC"/>
</dbReference>
<dbReference type="STRING" id="1397108.IMCC12053_2820"/>
<dbReference type="PANTHER" id="PTHR43520:SF8">
    <property type="entry name" value="P-TYPE CU(+) TRANSPORTER"/>
    <property type="match status" value="1"/>
</dbReference>
<keyword evidence="3" id="KW-0813">Transport</keyword>
<evidence type="ECO:0000259" key="19">
    <source>
        <dbReference type="PROSITE" id="PS50846"/>
    </source>
</evidence>
<dbReference type="FunFam" id="3.30.70.100:FF:000001">
    <property type="entry name" value="ATPase copper transporting beta"/>
    <property type="match status" value="1"/>
</dbReference>
<dbReference type="PROSITE" id="PS50846">
    <property type="entry name" value="HMA_2"/>
    <property type="match status" value="2"/>
</dbReference>
<feature type="transmembrane region" description="Helical" evidence="18">
    <location>
        <begin position="440"/>
        <end position="463"/>
    </location>
</feature>
<evidence type="ECO:0000256" key="15">
    <source>
        <dbReference type="ARBA" id="ARBA00023136"/>
    </source>
</evidence>
<dbReference type="InterPro" id="IPR018303">
    <property type="entry name" value="ATPase_P-typ_P_site"/>
</dbReference>
<dbReference type="SUPFAM" id="SSF55008">
    <property type="entry name" value="HMA, heavy metal-associated domain"/>
    <property type="match status" value="2"/>
</dbReference>
<feature type="transmembrane region" description="Helical" evidence="18">
    <location>
        <begin position="197"/>
        <end position="218"/>
    </location>
</feature>
<comment type="similarity">
    <text evidence="2 18">Belongs to the cation transport ATPase (P-type) (TC 3.A.3) family. Type IB subfamily.</text>
</comment>
<evidence type="ECO:0000313" key="20">
    <source>
        <dbReference type="EMBL" id="ALI56767.1"/>
    </source>
</evidence>
<dbReference type="PRINTS" id="PR00119">
    <property type="entry name" value="CATATPASE"/>
</dbReference>
<feature type="transmembrane region" description="Helical" evidence="18">
    <location>
        <begin position="230"/>
        <end position="253"/>
    </location>
</feature>
<comment type="catalytic activity">
    <reaction evidence="17">
        <text>Cu(2+)(in) + ATP + H2O = Cu(2+)(out) + ADP + phosphate + H(+)</text>
        <dbReference type="Rhea" id="RHEA:10376"/>
        <dbReference type="ChEBI" id="CHEBI:15377"/>
        <dbReference type="ChEBI" id="CHEBI:15378"/>
        <dbReference type="ChEBI" id="CHEBI:29036"/>
        <dbReference type="ChEBI" id="CHEBI:30616"/>
        <dbReference type="ChEBI" id="CHEBI:43474"/>
        <dbReference type="ChEBI" id="CHEBI:456216"/>
        <dbReference type="EC" id="7.2.2.9"/>
    </reaction>
</comment>
<evidence type="ECO:0000256" key="3">
    <source>
        <dbReference type="ARBA" id="ARBA00022448"/>
    </source>
</evidence>
<evidence type="ECO:0000313" key="21">
    <source>
        <dbReference type="Proteomes" id="UP000064920"/>
    </source>
</evidence>
<protein>
    <recommendedName>
        <fullName evidence="16">P-type Cu(2+) transporter</fullName>
        <ecNumber evidence="16">7.2.2.9</ecNumber>
    </recommendedName>
</protein>
<dbReference type="InterPro" id="IPR017969">
    <property type="entry name" value="Heavy-metal-associated_CS"/>
</dbReference>
<accession>A0A0N9ZM32</accession>
<dbReference type="InterPro" id="IPR001757">
    <property type="entry name" value="P_typ_ATPase"/>
</dbReference>
<dbReference type="SFLD" id="SFLDF00027">
    <property type="entry name" value="p-type_atpase"/>
    <property type="match status" value="1"/>
</dbReference>
<dbReference type="KEGG" id="cmar:IMCC12053_2820"/>
<feature type="transmembrane region" description="Helical" evidence="18">
    <location>
        <begin position="154"/>
        <end position="177"/>
    </location>
</feature>
<dbReference type="InterPro" id="IPR023298">
    <property type="entry name" value="ATPase_P-typ_TM_dom_sf"/>
</dbReference>
<dbReference type="SUPFAM" id="SSF56784">
    <property type="entry name" value="HAD-like"/>
    <property type="match status" value="1"/>
</dbReference>
<feature type="domain" description="HMA" evidence="19">
    <location>
        <begin position="2"/>
        <end position="67"/>
    </location>
</feature>
<dbReference type="NCBIfam" id="TIGR01494">
    <property type="entry name" value="ATPase_P-type"/>
    <property type="match status" value="1"/>
</dbReference>
<dbReference type="InterPro" id="IPR044492">
    <property type="entry name" value="P_typ_ATPase_HD_dom"/>
</dbReference>
<dbReference type="InterPro" id="IPR027256">
    <property type="entry name" value="P-typ_ATPase_IB"/>
</dbReference>
<feature type="transmembrane region" description="Helical" evidence="18">
    <location>
        <begin position="780"/>
        <end position="802"/>
    </location>
</feature>
<dbReference type="PROSITE" id="PS00154">
    <property type="entry name" value="ATPASE_E1_E2"/>
    <property type="match status" value="1"/>
</dbReference>
<dbReference type="CDD" id="cd02094">
    <property type="entry name" value="P-type_ATPase_Cu-like"/>
    <property type="match status" value="1"/>
</dbReference>
<keyword evidence="9 18" id="KW-0067">ATP-binding</keyword>
<evidence type="ECO:0000256" key="12">
    <source>
        <dbReference type="ARBA" id="ARBA00022989"/>
    </source>
</evidence>
<evidence type="ECO:0000256" key="13">
    <source>
        <dbReference type="ARBA" id="ARBA00023008"/>
    </source>
</evidence>
<dbReference type="Proteomes" id="UP000064920">
    <property type="component" value="Chromosome"/>
</dbReference>
<keyword evidence="18" id="KW-1003">Cell membrane</keyword>
<dbReference type="SUPFAM" id="SSF81665">
    <property type="entry name" value="Calcium ATPase, transmembrane domain M"/>
    <property type="match status" value="1"/>
</dbReference>
<evidence type="ECO:0000256" key="10">
    <source>
        <dbReference type="ARBA" id="ARBA00022842"/>
    </source>
</evidence>
<keyword evidence="15 18" id="KW-0472">Membrane</keyword>
<dbReference type="NCBIfam" id="TIGR00003">
    <property type="entry name" value="copper ion binding protein"/>
    <property type="match status" value="2"/>
</dbReference>
<dbReference type="GO" id="GO:0016887">
    <property type="term" value="F:ATP hydrolysis activity"/>
    <property type="evidence" value="ECO:0007669"/>
    <property type="project" value="InterPro"/>
</dbReference>
<dbReference type="Pfam" id="PF00122">
    <property type="entry name" value="E1-E2_ATPase"/>
    <property type="match status" value="1"/>
</dbReference>
<dbReference type="GO" id="GO:0005524">
    <property type="term" value="F:ATP binding"/>
    <property type="evidence" value="ECO:0007669"/>
    <property type="project" value="UniProtKB-UniRule"/>
</dbReference>
<dbReference type="InterPro" id="IPR036412">
    <property type="entry name" value="HAD-like_sf"/>
</dbReference>
<sequence>MHSVRLSVEGMTCASCVGRVERALLAAEGIHAANVNLAVEAAEITFEAPADMSSIVATLEKAGYPARTEAIVLDVEGMSCASCVGRVERALADVEGVIAASVNLAAETASATVLAGVTDADALCGAVAGVGYTARSRAQDAPHEDRKADEARGYLRRLIVAAAFTLPVFVVEMGGHLYPPVHGWIMGAMEHQTWRLIQFWLTLVVLIGPARGFFLKGVPALLRGAPDMNSLVAMGAGSAFAYSCVTTFAPWYLPPAARNVYFEAAAVIVTLILLGRYLEARAKGRTGEAIRKLAGMKAVTARVERDGAVVDVAIGEVVVGDIVHLRPGEKVAVDGVVISGDSHVDEAMISGEPLPVAKGEGAALIAGTVNGEGAMSYRALKVGGDTMLAQIIRMVEDAQGAKLPIQSLVDKVTMYFVPAVMVLAALTVLVWLAFGPDAALQYALVAGVSVLIIACPCAMGLATPTSIMVGTGRAAELGVLFRKGDALQALQSVKVVAFDKTGTLTMGAPVVTDIIALFGDENTVLAMVAAVEAKSEHPIARAIERAAAEHDLTLPAVGRARAVAGHGVSAQVGDHQVLVGNGRLMVREGVEMAAFGASLEMLEAQGRTPVLVAIDGVPAMVLGVSDRVRAGSKEAVAMLHARGLSVVMVSGDTKRAARAIADELGIDRVEAEVLPKGKAEIVAALRAQFGQIAFVGDGINDAPALASADVGLAVGSGTDVAIEAADVVLMGADPRAVVTALDLSRKVMRNIRQNLFWAFAYNVALIPIAAGVLYPTWGVLLSPMLGAGAMALSSVFVISNALRLRGVGRAG</sequence>
<keyword evidence="12 18" id="KW-1133">Transmembrane helix</keyword>
<evidence type="ECO:0000256" key="1">
    <source>
        <dbReference type="ARBA" id="ARBA00004127"/>
    </source>
</evidence>
<keyword evidence="4 18" id="KW-0812">Transmembrane</keyword>
<dbReference type="Gene3D" id="3.40.1110.10">
    <property type="entry name" value="Calcium-transporting ATPase, cytoplasmic domain N"/>
    <property type="match status" value="1"/>
</dbReference>
<feature type="domain" description="HMA" evidence="19">
    <location>
        <begin position="69"/>
        <end position="135"/>
    </location>
</feature>
<dbReference type="CDD" id="cd00371">
    <property type="entry name" value="HMA"/>
    <property type="match status" value="2"/>
</dbReference>
<keyword evidence="20" id="KW-0378">Hydrolase</keyword>
<dbReference type="NCBIfam" id="TIGR01511">
    <property type="entry name" value="ATPase-IB1_Cu"/>
    <property type="match status" value="1"/>
</dbReference>
<keyword evidence="6" id="KW-0677">Repeat</keyword>
<keyword evidence="11" id="KW-1278">Translocase</keyword>
<evidence type="ECO:0000256" key="16">
    <source>
        <dbReference type="ARBA" id="ARBA00038904"/>
    </source>
</evidence>
<evidence type="ECO:0000256" key="8">
    <source>
        <dbReference type="ARBA" id="ARBA00022796"/>
    </source>
</evidence>
<comment type="subcellular location">
    <subcellularLocation>
        <location evidence="18">Cell membrane</location>
    </subcellularLocation>
    <subcellularLocation>
        <location evidence="1">Endomembrane system</location>
        <topology evidence="1">Multi-pass membrane protein</topology>
    </subcellularLocation>
</comment>
<dbReference type="PROSITE" id="PS01047">
    <property type="entry name" value="HMA_1"/>
    <property type="match status" value="2"/>
</dbReference>
<organism evidence="20 21">
    <name type="scientific">Celeribacter marinus</name>
    <dbReference type="NCBI Taxonomy" id="1397108"/>
    <lineage>
        <taxon>Bacteria</taxon>
        <taxon>Pseudomonadati</taxon>
        <taxon>Pseudomonadota</taxon>
        <taxon>Alphaproteobacteria</taxon>
        <taxon>Rhodobacterales</taxon>
        <taxon>Roseobacteraceae</taxon>
        <taxon>Celeribacter</taxon>
    </lineage>
</organism>
<dbReference type="SUPFAM" id="SSF81653">
    <property type="entry name" value="Calcium ATPase, transduction domain A"/>
    <property type="match status" value="1"/>
</dbReference>
<name>A0A0N9ZM32_9RHOB</name>
<dbReference type="InterPro" id="IPR023299">
    <property type="entry name" value="ATPase_P-typ_cyto_dom_N"/>
</dbReference>
<dbReference type="FunFam" id="3.30.70.100:FF:000005">
    <property type="entry name" value="Copper-exporting P-type ATPase A"/>
    <property type="match status" value="1"/>
</dbReference>
<evidence type="ECO:0000256" key="18">
    <source>
        <dbReference type="RuleBase" id="RU362081"/>
    </source>
</evidence>
<dbReference type="GO" id="GO:0012505">
    <property type="term" value="C:endomembrane system"/>
    <property type="evidence" value="ECO:0007669"/>
    <property type="project" value="UniProtKB-SubCell"/>
</dbReference>
<dbReference type="Gene3D" id="3.30.70.100">
    <property type="match status" value="2"/>
</dbReference>
<dbReference type="EC" id="7.2.2.9" evidence="16"/>
<evidence type="ECO:0000256" key="2">
    <source>
        <dbReference type="ARBA" id="ARBA00006024"/>
    </source>
</evidence>
<dbReference type="InterPro" id="IPR036163">
    <property type="entry name" value="HMA_dom_sf"/>
</dbReference>
<dbReference type="InterPro" id="IPR023214">
    <property type="entry name" value="HAD_sf"/>
</dbReference>
<dbReference type="PANTHER" id="PTHR43520">
    <property type="entry name" value="ATP7, ISOFORM B"/>
    <property type="match status" value="1"/>
</dbReference>
<dbReference type="InterPro" id="IPR059000">
    <property type="entry name" value="ATPase_P-type_domA"/>
</dbReference>
<evidence type="ECO:0000256" key="7">
    <source>
        <dbReference type="ARBA" id="ARBA00022741"/>
    </source>
</evidence>
<feature type="transmembrane region" description="Helical" evidence="18">
    <location>
        <begin position="412"/>
        <end position="434"/>
    </location>
</feature>
<dbReference type="InterPro" id="IPR006121">
    <property type="entry name" value="HMA_dom"/>
</dbReference>
<evidence type="ECO:0000256" key="6">
    <source>
        <dbReference type="ARBA" id="ARBA00022737"/>
    </source>
</evidence>
<feature type="transmembrane region" description="Helical" evidence="18">
    <location>
        <begin position="259"/>
        <end position="278"/>
    </location>
</feature>
<keyword evidence="13" id="KW-0186">Copper</keyword>
<dbReference type="GO" id="GO:0005507">
    <property type="term" value="F:copper ion binding"/>
    <property type="evidence" value="ECO:0007669"/>
    <property type="project" value="InterPro"/>
</dbReference>
<keyword evidence="21" id="KW-1185">Reference proteome</keyword>